<evidence type="ECO:0000256" key="3">
    <source>
        <dbReference type="SAM" id="SignalP"/>
    </source>
</evidence>
<dbReference type="AlphaFoldDB" id="A0A285X4E6"/>
<evidence type="ECO:0000256" key="1">
    <source>
        <dbReference type="SAM" id="MobiDB-lite"/>
    </source>
</evidence>
<protein>
    <submittedName>
        <fullName evidence="4">Uncharacterized protein</fullName>
    </submittedName>
</protein>
<organism evidence="4 5">
    <name type="scientific">Salinimicrobium sediminis</name>
    <dbReference type="NCBI Taxonomy" id="1343891"/>
    <lineage>
        <taxon>Bacteria</taxon>
        <taxon>Pseudomonadati</taxon>
        <taxon>Bacteroidota</taxon>
        <taxon>Flavobacteriia</taxon>
        <taxon>Flavobacteriales</taxon>
        <taxon>Flavobacteriaceae</taxon>
        <taxon>Salinimicrobium</taxon>
    </lineage>
</organism>
<feature type="chain" id="PRO_5012222373" evidence="3">
    <location>
        <begin position="24"/>
        <end position="99"/>
    </location>
</feature>
<evidence type="ECO:0000256" key="2">
    <source>
        <dbReference type="SAM" id="Phobius"/>
    </source>
</evidence>
<keyword evidence="2" id="KW-1133">Transmembrane helix</keyword>
<feature type="region of interest" description="Disordered" evidence="1">
    <location>
        <begin position="27"/>
        <end position="61"/>
    </location>
</feature>
<dbReference type="EMBL" id="OCMF01000001">
    <property type="protein sequence ID" value="SOC79279.1"/>
    <property type="molecule type" value="Genomic_DNA"/>
</dbReference>
<feature type="signal peptide" evidence="3">
    <location>
        <begin position="1"/>
        <end position="23"/>
    </location>
</feature>
<feature type="transmembrane region" description="Helical" evidence="2">
    <location>
        <begin position="77"/>
        <end position="94"/>
    </location>
</feature>
<reference evidence="5" key="1">
    <citation type="submission" date="2017-09" db="EMBL/GenBank/DDBJ databases">
        <authorList>
            <person name="Varghese N."/>
            <person name="Submissions S."/>
        </authorList>
    </citation>
    <scope>NUCLEOTIDE SEQUENCE [LARGE SCALE GENOMIC DNA]</scope>
    <source>
        <strain evidence="5">CGMCC 1.12641</strain>
    </source>
</reference>
<dbReference type="Proteomes" id="UP000219193">
    <property type="component" value="Unassembled WGS sequence"/>
</dbReference>
<name>A0A285X4E6_9FLAO</name>
<sequence>MLVMGKSFKLWILAFAIAGFTLAAYSQSPAQGPPQPTTAASQGNGRGPCGKLPDLPDRGNGPGIPPPVGLCLPINDYLLPLLLSGILLGSIMIWRMEKS</sequence>
<keyword evidence="3" id="KW-0732">Signal</keyword>
<keyword evidence="2" id="KW-0812">Transmembrane</keyword>
<keyword evidence="2" id="KW-0472">Membrane</keyword>
<accession>A0A285X4E6</accession>
<proteinExistence type="predicted"/>
<gene>
    <name evidence="4" type="ORF">SAMN06296241_0800</name>
</gene>
<keyword evidence="5" id="KW-1185">Reference proteome</keyword>
<evidence type="ECO:0000313" key="4">
    <source>
        <dbReference type="EMBL" id="SOC79279.1"/>
    </source>
</evidence>
<evidence type="ECO:0000313" key="5">
    <source>
        <dbReference type="Proteomes" id="UP000219193"/>
    </source>
</evidence>